<sequence>MDRSEWFLAIIAYMLATLVFTLEADDVDIVILPVLAVLVGLPIYIVVHLVSEYIY</sequence>
<proteinExistence type="predicted"/>
<dbReference type="AlphaFoldDB" id="A0ABD5V6M5"/>
<evidence type="ECO:0000313" key="2">
    <source>
        <dbReference type="EMBL" id="MFC6904845.1"/>
    </source>
</evidence>
<protein>
    <submittedName>
        <fullName evidence="2">Uncharacterized protein</fullName>
    </submittedName>
</protein>
<gene>
    <name evidence="2" type="ORF">ACFQGH_06485</name>
</gene>
<comment type="caution">
    <text evidence="2">The sequence shown here is derived from an EMBL/GenBank/DDBJ whole genome shotgun (WGS) entry which is preliminary data.</text>
</comment>
<reference evidence="2 3" key="1">
    <citation type="journal article" date="2019" name="Int. J. Syst. Evol. Microbiol.">
        <title>The Global Catalogue of Microorganisms (GCM) 10K type strain sequencing project: providing services to taxonomists for standard genome sequencing and annotation.</title>
        <authorList>
            <consortium name="The Broad Institute Genomics Platform"/>
            <consortium name="The Broad Institute Genome Sequencing Center for Infectious Disease"/>
            <person name="Wu L."/>
            <person name="Ma J."/>
        </authorList>
    </citation>
    <scope>NUCLEOTIDE SEQUENCE [LARGE SCALE GENOMIC DNA]</scope>
    <source>
        <strain evidence="2 3">CGMCC 1.3240</strain>
    </source>
</reference>
<evidence type="ECO:0000313" key="3">
    <source>
        <dbReference type="Proteomes" id="UP001596312"/>
    </source>
</evidence>
<name>A0ABD5V6M5_9EURY</name>
<keyword evidence="1" id="KW-0472">Membrane</keyword>
<feature type="transmembrane region" description="Helical" evidence="1">
    <location>
        <begin position="29"/>
        <end position="50"/>
    </location>
</feature>
<feature type="transmembrane region" description="Helical" evidence="1">
    <location>
        <begin position="6"/>
        <end position="22"/>
    </location>
</feature>
<organism evidence="2 3">
    <name type="scientific">Halalkalicoccus tibetensis</name>
    <dbReference type="NCBI Taxonomy" id="175632"/>
    <lineage>
        <taxon>Archaea</taxon>
        <taxon>Methanobacteriati</taxon>
        <taxon>Methanobacteriota</taxon>
        <taxon>Stenosarchaea group</taxon>
        <taxon>Halobacteria</taxon>
        <taxon>Halobacteriales</taxon>
        <taxon>Halococcaceae</taxon>
        <taxon>Halalkalicoccus</taxon>
    </lineage>
</organism>
<dbReference type="Proteomes" id="UP001596312">
    <property type="component" value="Unassembled WGS sequence"/>
</dbReference>
<keyword evidence="3" id="KW-1185">Reference proteome</keyword>
<dbReference type="RefSeq" id="WP_340603360.1">
    <property type="nucleotide sequence ID" value="NZ_JBBMXV010000002.1"/>
</dbReference>
<keyword evidence="1" id="KW-0812">Transmembrane</keyword>
<accession>A0ABD5V6M5</accession>
<dbReference type="EMBL" id="JBHSXQ010000002">
    <property type="protein sequence ID" value="MFC6904845.1"/>
    <property type="molecule type" value="Genomic_DNA"/>
</dbReference>
<keyword evidence="1" id="KW-1133">Transmembrane helix</keyword>
<evidence type="ECO:0000256" key="1">
    <source>
        <dbReference type="SAM" id="Phobius"/>
    </source>
</evidence>